<dbReference type="Proteomes" id="UP001349994">
    <property type="component" value="Unassembled WGS sequence"/>
</dbReference>
<evidence type="ECO:0000313" key="3">
    <source>
        <dbReference type="EMBL" id="MEC4176791.1"/>
    </source>
</evidence>
<dbReference type="InterPro" id="IPR041682">
    <property type="entry name" value="AAA_14"/>
</dbReference>
<reference evidence="3 4" key="1">
    <citation type="submission" date="2024-01" db="EMBL/GenBank/DDBJ databases">
        <title>novel species in genus Adlercreutzia.</title>
        <authorList>
            <person name="Liu X."/>
        </authorList>
    </citation>
    <scope>NUCLEOTIDE SEQUENCE [LARGE SCALE GENOMIC DNA]</scope>
    <source>
        <strain evidence="3 4">R7</strain>
    </source>
</reference>
<keyword evidence="3" id="KW-0067">ATP-binding</keyword>
<dbReference type="InterPro" id="IPR025420">
    <property type="entry name" value="DUF4143"/>
</dbReference>
<comment type="caution">
    <text evidence="3">The sequence shown here is derived from an EMBL/GenBank/DDBJ whole genome shotgun (WGS) entry which is preliminary data.</text>
</comment>
<accession>A0ABU6IJZ8</accession>
<protein>
    <submittedName>
        <fullName evidence="3">ATP-binding protein</fullName>
    </submittedName>
</protein>
<keyword evidence="3" id="KW-0547">Nucleotide-binding</keyword>
<name>A0ABU6IJZ8_9ACTN</name>
<dbReference type="Pfam" id="PF13635">
    <property type="entry name" value="DUF4143"/>
    <property type="match status" value="1"/>
</dbReference>
<dbReference type="GO" id="GO:0005524">
    <property type="term" value="F:ATP binding"/>
    <property type="evidence" value="ECO:0007669"/>
    <property type="project" value="UniProtKB-KW"/>
</dbReference>
<sequence length="417" mass="47692">MVIRESYLERIRPFYHQNLIKVIVGVRRCGKSVLLRQICDDLVSSGISASDITLINFESFEHKGLRDADRLYRYLKERIVPHGKAYFLLDEIQLVEGFEDVVNSLHAEGESSIFVTGSNSRLLAGELATLLSGRYVSFQVMPFNFREYVQYRRQSTDGLDYSHDFPFNYAPSPESLLQDYLRWGGFPLVCAQSDDDARSVVIDDLYTSIVLRDIMDRNNVAKGEPLQNVLNYLIANSSNFVSGKKIADTLTSSNQRISATKVYEYLQFIQDAFIVSLVEKYDISGKTPLKYEKKGFVCDLGLFHAKKNPSKNEFSHIAETVVYNELVSRGLRVYVGKTLRGEIDFVVTHGEKRCYIQVAYLMQDESTVEREFGAFDHVRDAYPKYVISMDPITQDINGVRHLRLYDFLMDDSLLALG</sequence>
<feature type="domain" description="AAA" evidence="1">
    <location>
        <begin position="18"/>
        <end position="148"/>
    </location>
</feature>
<dbReference type="PANTHER" id="PTHR33295:SF20">
    <property type="entry name" value="ATPASE"/>
    <property type="match status" value="1"/>
</dbReference>
<keyword evidence="4" id="KW-1185">Reference proteome</keyword>
<evidence type="ECO:0000313" key="4">
    <source>
        <dbReference type="Proteomes" id="UP001349994"/>
    </source>
</evidence>
<dbReference type="Pfam" id="PF13173">
    <property type="entry name" value="AAA_14"/>
    <property type="match status" value="1"/>
</dbReference>
<proteinExistence type="predicted"/>
<dbReference type="InterPro" id="IPR027417">
    <property type="entry name" value="P-loop_NTPase"/>
</dbReference>
<dbReference type="Gene3D" id="3.40.50.300">
    <property type="entry name" value="P-loop containing nucleotide triphosphate hydrolases"/>
    <property type="match status" value="1"/>
</dbReference>
<organism evidence="3 4">
    <name type="scientific">Adlercreutzia wanghongyangiae</name>
    <dbReference type="NCBI Taxonomy" id="3111451"/>
    <lineage>
        <taxon>Bacteria</taxon>
        <taxon>Bacillati</taxon>
        <taxon>Actinomycetota</taxon>
        <taxon>Coriobacteriia</taxon>
        <taxon>Eggerthellales</taxon>
        <taxon>Eggerthellaceae</taxon>
        <taxon>Adlercreutzia</taxon>
    </lineage>
</organism>
<evidence type="ECO:0000259" key="1">
    <source>
        <dbReference type="Pfam" id="PF13173"/>
    </source>
</evidence>
<evidence type="ECO:0000259" key="2">
    <source>
        <dbReference type="Pfam" id="PF13635"/>
    </source>
</evidence>
<dbReference type="EMBL" id="JAYMFF010000021">
    <property type="protein sequence ID" value="MEC4176791.1"/>
    <property type="molecule type" value="Genomic_DNA"/>
</dbReference>
<feature type="domain" description="DUF4143" evidence="2">
    <location>
        <begin position="212"/>
        <end position="359"/>
    </location>
</feature>
<gene>
    <name evidence="3" type="ORF">VIN30_10070</name>
</gene>
<dbReference type="PANTHER" id="PTHR33295">
    <property type="entry name" value="ATPASE"/>
    <property type="match status" value="1"/>
</dbReference>
<dbReference type="RefSeq" id="WP_338211305.1">
    <property type="nucleotide sequence ID" value="NZ_JAYMFF010000021.1"/>
</dbReference>
<dbReference type="SUPFAM" id="SSF52540">
    <property type="entry name" value="P-loop containing nucleoside triphosphate hydrolases"/>
    <property type="match status" value="1"/>
</dbReference>